<dbReference type="Pfam" id="PF00254">
    <property type="entry name" value="FKBP_C"/>
    <property type="match status" value="1"/>
</dbReference>
<comment type="caution">
    <text evidence="8">The sequence shown here is derived from an EMBL/GenBank/DDBJ whole genome shotgun (WGS) entry which is preliminary data.</text>
</comment>
<evidence type="ECO:0000256" key="6">
    <source>
        <dbReference type="PROSITE-ProRule" id="PRU00277"/>
    </source>
</evidence>
<accession>A0A9W8ACX0</accession>
<dbReference type="EC" id="5.2.1.8" evidence="2 6"/>
<organism evidence="8 9">
    <name type="scientific">Tieghemiomyces parasiticus</name>
    <dbReference type="NCBI Taxonomy" id="78921"/>
    <lineage>
        <taxon>Eukaryota</taxon>
        <taxon>Fungi</taxon>
        <taxon>Fungi incertae sedis</taxon>
        <taxon>Zoopagomycota</taxon>
        <taxon>Kickxellomycotina</taxon>
        <taxon>Dimargaritomycetes</taxon>
        <taxon>Dimargaritales</taxon>
        <taxon>Dimargaritaceae</taxon>
        <taxon>Tieghemiomyces</taxon>
    </lineage>
</organism>
<dbReference type="InterPro" id="IPR046357">
    <property type="entry name" value="PPIase_dom_sf"/>
</dbReference>
<keyword evidence="5 6" id="KW-0413">Isomerase</keyword>
<evidence type="ECO:0000256" key="3">
    <source>
        <dbReference type="ARBA" id="ARBA00022553"/>
    </source>
</evidence>
<reference evidence="8" key="1">
    <citation type="submission" date="2022-07" db="EMBL/GenBank/DDBJ databases">
        <title>Phylogenomic reconstructions and comparative analyses of Kickxellomycotina fungi.</title>
        <authorList>
            <person name="Reynolds N.K."/>
            <person name="Stajich J.E."/>
            <person name="Barry K."/>
            <person name="Grigoriev I.V."/>
            <person name="Crous P."/>
            <person name="Smith M.E."/>
        </authorList>
    </citation>
    <scope>NUCLEOTIDE SEQUENCE</scope>
    <source>
        <strain evidence="8">RSA 861</strain>
    </source>
</reference>
<evidence type="ECO:0000259" key="7">
    <source>
        <dbReference type="PROSITE" id="PS50059"/>
    </source>
</evidence>
<dbReference type="Gene3D" id="3.10.50.40">
    <property type="match status" value="1"/>
</dbReference>
<evidence type="ECO:0000256" key="5">
    <source>
        <dbReference type="ARBA" id="ARBA00023235"/>
    </source>
</evidence>
<dbReference type="InterPro" id="IPR041200">
    <property type="entry name" value="FKBP3_BTHB"/>
</dbReference>
<dbReference type="InterPro" id="IPR043368">
    <property type="entry name" value="FKBP3"/>
</dbReference>
<evidence type="ECO:0000313" key="9">
    <source>
        <dbReference type="Proteomes" id="UP001150569"/>
    </source>
</evidence>
<dbReference type="FunFam" id="3.10.50.40:FF:000006">
    <property type="entry name" value="Peptidyl-prolyl cis-trans isomerase"/>
    <property type="match status" value="1"/>
</dbReference>
<dbReference type="AlphaFoldDB" id="A0A9W8ACX0"/>
<proteinExistence type="predicted"/>
<name>A0A9W8ACX0_9FUNG</name>
<dbReference type="OrthoDB" id="1902587at2759"/>
<dbReference type="PANTHER" id="PTHR46493:SF1">
    <property type="entry name" value="PEPTIDYL-PROLYL CIS-TRANS ISOMERASE FKBP3"/>
    <property type="match status" value="1"/>
</dbReference>
<dbReference type="EMBL" id="JANBPT010000072">
    <property type="protein sequence ID" value="KAJ1928465.1"/>
    <property type="molecule type" value="Genomic_DNA"/>
</dbReference>
<gene>
    <name evidence="8" type="primary">FKBP3_1</name>
    <name evidence="8" type="ORF">IWQ60_002033</name>
</gene>
<dbReference type="InterPro" id="IPR001179">
    <property type="entry name" value="PPIase_FKBP_dom"/>
</dbReference>
<evidence type="ECO:0000313" key="8">
    <source>
        <dbReference type="EMBL" id="KAJ1928465.1"/>
    </source>
</evidence>
<dbReference type="CDD" id="cd21063">
    <property type="entry name" value="BTHB_FKBP25"/>
    <property type="match status" value="1"/>
</dbReference>
<dbReference type="Pfam" id="PF18410">
    <property type="entry name" value="BTHB"/>
    <property type="match status" value="1"/>
</dbReference>
<dbReference type="PROSITE" id="PS50059">
    <property type="entry name" value="FKBP_PPIASE"/>
    <property type="match status" value="1"/>
</dbReference>
<dbReference type="Proteomes" id="UP001150569">
    <property type="component" value="Unassembled WGS sequence"/>
</dbReference>
<evidence type="ECO:0000256" key="4">
    <source>
        <dbReference type="ARBA" id="ARBA00023110"/>
    </source>
</evidence>
<evidence type="ECO:0000256" key="2">
    <source>
        <dbReference type="ARBA" id="ARBA00013194"/>
    </source>
</evidence>
<comment type="catalytic activity">
    <reaction evidence="1 6">
        <text>[protein]-peptidylproline (omega=180) = [protein]-peptidylproline (omega=0)</text>
        <dbReference type="Rhea" id="RHEA:16237"/>
        <dbReference type="Rhea" id="RHEA-COMP:10747"/>
        <dbReference type="Rhea" id="RHEA-COMP:10748"/>
        <dbReference type="ChEBI" id="CHEBI:83833"/>
        <dbReference type="ChEBI" id="CHEBI:83834"/>
        <dbReference type="EC" id="5.2.1.8"/>
    </reaction>
</comment>
<sequence>MTVTAPWEEAQMASNDIPKKTIVAFLHAVASNEFLTAKKLNKKVPEIVKSTKREDLIAHYKALFESQSFRPAGEVPIVEVDPAAKALGTTKGAKATTTAATPKEQPKYRKQLLVKGDKVNFPKKGDAVSCWYTGQLEDGTVFDTNMPKGKKKGSPLKFKVGVGKVIRGWDEALLTMSKGEQAKLTIEPEWAYGAKGMAAAGIPPNATLVFEVELAGIA</sequence>
<dbReference type="PANTHER" id="PTHR46493">
    <property type="entry name" value="PEPTIDYL-PROLYL CIS-TRANS ISOMERASE FKBP3"/>
    <property type="match status" value="1"/>
</dbReference>
<protein>
    <recommendedName>
        <fullName evidence="2 6">peptidylprolyl isomerase</fullName>
        <ecNumber evidence="2 6">5.2.1.8</ecNumber>
    </recommendedName>
</protein>
<dbReference type="GO" id="GO:0003755">
    <property type="term" value="F:peptidyl-prolyl cis-trans isomerase activity"/>
    <property type="evidence" value="ECO:0007669"/>
    <property type="project" value="UniProtKB-KW"/>
</dbReference>
<keyword evidence="3" id="KW-0597">Phosphoprotein</keyword>
<feature type="domain" description="PPIase FKBP-type" evidence="7">
    <location>
        <begin position="125"/>
        <end position="218"/>
    </location>
</feature>
<keyword evidence="4 6" id="KW-0697">Rotamase</keyword>
<keyword evidence="9" id="KW-1185">Reference proteome</keyword>
<dbReference type="SUPFAM" id="SSF54534">
    <property type="entry name" value="FKBP-like"/>
    <property type="match status" value="1"/>
</dbReference>
<dbReference type="Gene3D" id="1.10.720.80">
    <property type="match status" value="1"/>
</dbReference>
<evidence type="ECO:0000256" key="1">
    <source>
        <dbReference type="ARBA" id="ARBA00000971"/>
    </source>
</evidence>